<dbReference type="PANTHER" id="PTHR44196:SF1">
    <property type="entry name" value="DEHYDROGENASE_REDUCTASE SDR FAMILY MEMBER 7B"/>
    <property type="match status" value="1"/>
</dbReference>
<dbReference type="PROSITE" id="PS00061">
    <property type="entry name" value="ADH_SHORT"/>
    <property type="match status" value="1"/>
</dbReference>
<organism evidence="3">
    <name type="scientific">hydrothermal vent metagenome</name>
    <dbReference type="NCBI Taxonomy" id="652676"/>
    <lineage>
        <taxon>unclassified sequences</taxon>
        <taxon>metagenomes</taxon>
        <taxon>ecological metagenomes</taxon>
    </lineage>
</organism>
<dbReference type="InterPro" id="IPR020904">
    <property type="entry name" value="Sc_DH/Rdtase_CS"/>
</dbReference>
<gene>
    <name evidence="3" type="ORF">MNB_SV-15-798</name>
</gene>
<dbReference type="PANTHER" id="PTHR44196">
    <property type="entry name" value="DEHYDROGENASE/REDUCTASE SDR FAMILY MEMBER 7B"/>
    <property type="match status" value="1"/>
</dbReference>
<name>A0A1W1EJN2_9ZZZZ</name>
<proteinExistence type="inferred from homology"/>
<dbReference type="GO" id="GO:0016491">
    <property type="term" value="F:oxidoreductase activity"/>
    <property type="evidence" value="ECO:0007669"/>
    <property type="project" value="UniProtKB-KW"/>
</dbReference>
<dbReference type="SUPFAM" id="SSF51735">
    <property type="entry name" value="NAD(P)-binding Rossmann-fold domains"/>
    <property type="match status" value="1"/>
</dbReference>
<dbReference type="Gene3D" id="3.40.50.720">
    <property type="entry name" value="NAD(P)-binding Rossmann-like Domain"/>
    <property type="match status" value="1"/>
</dbReference>
<dbReference type="EC" id="1.1.1.-" evidence="3"/>
<keyword evidence="2 3" id="KW-0560">Oxidoreductase</keyword>
<dbReference type="GO" id="GO:0016020">
    <property type="term" value="C:membrane"/>
    <property type="evidence" value="ECO:0007669"/>
    <property type="project" value="TreeGrafter"/>
</dbReference>
<evidence type="ECO:0000256" key="2">
    <source>
        <dbReference type="ARBA" id="ARBA00023002"/>
    </source>
</evidence>
<comment type="similarity">
    <text evidence="1">Belongs to the short-chain dehydrogenases/reductases (SDR) family.</text>
</comment>
<evidence type="ECO:0000256" key="1">
    <source>
        <dbReference type="ARBA" id="ARBA00006484"/>
    </source>
</evidence>
<evidence type="ECO:0000313" key="3">
    <source>
        <dbReference type="EMBL" id="SHO81079.1"/>
    </source>
</evidence>
<sequence>MTIIITGASSGIGRELSRYYAPNNNLYLLARREDKLISLSKELESIGVNSVKIYPIDVSNFDKLQKITQEIAQKESKIDMIIANAGISLGHSHNGYSSFQDFKQVIDINFISIYALLEYLIPSLKNGSKIVLISSLASIITMPTSIAYSSSKRALNGYAEGLRTLLKPNGIKVINILPGFIKSPMTDKNNFNMPFIMSSEEGIKRIVYAITKNKECYKFPKRFFYIIKFLSLLPISLRDRVIVSLKKIKK</sequence>
<accession>A0A1W1EJN2</accession>
<dbReference type="EMBL" id="FRYL01000027">
    <property type="protein sequence ID" value="SHO81079.1"/>
    <property type="molecule type" value="Genomic_DNA"/>
</dbReference>
<dbReference type="InterPro" id="IPR002347">
    <property type="entry name" value="SDR_fam"/>
</dbReference>
<dbReference type="AlphaFoldDB" id="A0A1W1EJN2"/>
<reference evidence="3" key="1">
    <citation type="submission" date="2016-10" db="EMBL/GenBank/DDBJ databases">
        <authorList>
            <person name="de Groot N.N."/>
        </authorList>
    </citation>
    <scope>NUCLEOTIDE SEQUENCE</scope>
</reference>
<dbReference type="PRINTS" id="PR00081">
    <property type="entry name" value="GDHRDH"/>
</dbReference>
<dbReference type="Pfam" id="PF00106">
    <property type="entry name" value="adh_short"/>
    <property type="match status" value="1"/>
</dbReference>
<protein>
    <submittedName>
        <fullName evidence="3">Oxidoreductase, short-chain dehydrogenase/reductase family</fullName>
        <ecNumber evidence="3">1.1.1.-</ecNumber>
    </submittedName>
</protein>
<dbReference type="InterPro" id="IPR036291">
    <property type="entry name" value="NAD(P)-bd_dom_sf"/>
</dbReference>